<dbReference type="RefSeq" id="WP_098460849.1">
    <property type="nucleotide sequence ID" value="NZ_PDJC01000001.1"/>
</dbReference>
<protein>
    <submittedName>
        <fullName evidence="6">TetR family transcriptional regulator</fullName>
    </submittedName>
</protein>
<name>A0A2A9CSK3_9ACTN</name>
<reference evidence="6 7" key="1">
    <citation type="submission" date="2017-10" db="EMBL/GenBank/DDBJ databases">
        <title>Sequencing the genomes of 1000 actinobacteria strains.</title>
        <authorList>
            <person name="Klenk H.-P."/>
        </authorList>
    </citation>
    <scope>NUCLEOTIDE SEQUENCE [LARGE SCALE GENOMIC DNA]</scope>
    <source>
        <strain evidence="6 7">DSM 15597</strain>
    </source>
</reference>
<feature type="domain" description="HTH tetR-type" evidence="5">
    <location>
        <begin position="9"/>
        <end position="69"/>
    </location>
</feature>
<dbReference type="PROSITE" id="PS50977">
    <property type="entry name" value="HTH_TETR_2"/>
    <property type="match status" value="1"/>
</dbReference>
<evidence type="ECO:0000256" key="1">
    <source>
        <dbReference type="ARBA" id="ARBA00023015"/>
    </source>
</evidence>
<gene>
    <name evidence="6" type="ORF">ATK74_1986</name>
</gene>
<dbReference type="OrthoDB" id="9814200at2"/>
<dbReference type="EMBL" id="PDJC01000001">
    <property type="protein sequence ID" value="PFG17417.1"/>
    <property type="molecule type" value="Genomic_DNA"/>
</dbReference>
<dbReference type="InterPro" id="IPR023772">
    <property type="entry name" value="DNA-bd_HTH_TetR-type_CS"/>
</dbReference>
<dbReference type="InterPro" id="IPR009057">
    <property type="entry name" value="Homeodomain-like_sf"/>
</dbReference>
<comment type="caution">
    <text evidence="6">The sequence shown here is derived from an EMBL/GenBank/DDBJ whole genome shotgun (WGS) entry which is preliminary data.</text>
</comment>
<keyword evidence="2 4" id="KW-0238">DNA-binding</keyword>
<keyword evidence="7" id="KW-1185">Reference proteome</keyword>
<evidence type="ECO:0000256" key="4">
    <source>
        <dbReference type="PROSITE-ProRule" id="PRU00335"/>
    </source>
</evidence>
<evidence type="ECO:0000313" key="6">
    <source>
        <dbReference type="EMBL" id="PFG17417.1"/>
    </source>
</evidence>
<dbReference type="Pfam" id="PF00440">
    <property type="entry name" value="TetR_N"/>
    <property type="match status" value="1"/>
</dbReference>
<dbReference type="Proteomes" id="UP000226079">
    <property type="component" value="Unassembled WGS sequence"/>
</dbReference>
<dbReference type="PANTHER" id="PTHR30055">
    <property type="entry name" value="HTH-TYPE TRANSCRIPTIONAL REGULATOR RUTR"/>
    <property type="match status" value="1"/>
</dbReference>
<evidence type="ECO:0000256" key="2">
    <source>
        <dbReference type="ARBA" id="ARBA00023125"/>
    </source>
</evidence>
<dbReference type="PROSITE" id="PS01081">
    <property type="entry name" value="HTH_TETR_1"/>
    <property type="match status" value="1"/>
</dbReference>
<evidence type="ECO:0000259" key="5">
    <source>
        <dbReference type="PROSITE" id="PS50977"/>
    </source>
</evidence>
<dbReference type="Gene3D" id="1.10.357.10">
    <property type="entry name" value="Tetracycline Repressor, domain 2"/>
    <property type="match status" value="1"/>
</dbReference>
<dbReference type="SUPFAM" id="SSF46689">
    <property type="entry name" value="Homeodomain-like"/>
    <property type="match status" value="1"/>
</dbReference>
<accession>A0A2A9CSK3</accession>
<feature type="DNA-binding region" description="H-T-H motif" evidence="4">
    <location>
        <begin position="32"/>
        <end position="51"/>
    </location>
</feature>
<organism evidence="6 7">
    <name type="scientific">Propionicimonas paludicola</name>
    <dbReference type="NCBI Taxonomy" id="185243"/>
    <lineage>
        <taxon>Bacteria</taxon>
        <taxon>Bacillati</taxon>
        <taxon>Actinomycetota</taxon>
        <taxon>Actinomycetes</taxon>
        <taxon>Propionibacteriales</taxon>
        <taxon>Nocardioidaceae</taxon>
        <taxon>Propionicimonas</taxon>
    </lineage>
</organism>
<keyword evidence="1" id="KW-0805">Transcription regulation</keyword>
<evidence type="ECO:0000313" key="7">
    <source>
        <dbReference type="Proteomes" id="UP000226079"/>
    </source>
</evidence>
<dbReference type="GO" id="GO:0003700">
    <property type="term" value="F:DNA-binding transcription factor activity"/>
    <property type="evidence" value="ECO:0007669"/>
    <property type="project" value="TreeGrafter"/>
</dbReference>
<dbReference type="InterPro" id="IPR050109">
    <property type="entry name" value="HTH-type_TetR-like_transc_reg"/>
</dbReference>
<dbReference type="GO" id="GO:0000976">
    <property type="term" value="F:transcription cis-regulatory region binding"/>
    <property type="evidence" value="ECO:0007669"/>
    <property type="project" value="TreeGrafter"/>
</dbReference>
<sequence length="235" mass="26007">MARVVKDPEVRRDELLDIAQRLVAEVGYEAMSVEAVTQAAQVAKGTFYHYFSSKEDMLGQLLDRLMDGLFASLEARRAAVDGDAIAKLRAILEASGEYKAMQLPNYLSSASLYRPENYALRHRLFERWERAVRSIIAPVVADGVAEGSFHVGSVEFATDVLISLWFDTSQRVLDRAVAEPDVAGFVTVLQRDTAALWAAQERLLGVPEGSFAVPMPPNAEVLFAPIYAELLEVMK</sequence>
<dbReference type="PANTHER" id="PTHR30055:SF234">
    <property type="entry name" value="HTH-TYPE TRANSCRIPTIONAL REGULATOR BETI"/>
    <property type="match status" value="1"/>
</dbReference>
<dbReference type="PRINTS" id="PR00455">
    <property type="entry name" value="HTHTETR"/>
</dbReference>
<dbReference type="AlphaFoldDB" id="A0A2A9CSK3"/>
<evidence type="ECO:0000256" key="3">
    <source>
        <dbReference type="ARBA" id="ARBA00023163"/>
    </source>
</evidence>
<keyword evidence="3" id="KW-0804">Transcription</keyword>
<proteinExistence type="predicted"/>
<dbReference type="InterPro" id="IPR001647">
    <property type="entry name" value="HTH_TetR"/>
</dbReference>